<evidence type="ECO:0000256" key="1">
    <source>
        <dbReference type="SAM" id="MobiDB-lite"/>
    </source>
</evidence>
<proteinExistence type="predicted"/>
<dbReference type="AlphaFoldDB" id="A0A9J6DK52"/>
<feature type="compositionally biased region" description="Polar residues" evidence="1">
    <location>
        <begin position="117"/>
        <end position="150"/>
    </location>
</feature>
<dbReference type="Proteomes" id="UP000821866">
    <property type="component" value="Chromosome 7"/>
</dbReference>
<feature type="compositionally biased region" description="Polar residues" evidence="1">
    <location>
        <begin position="88"/>
        <end position="107"/>
    </location>
</feature>
<keyword evidence="2" id="KW-0812">Transmembrane</keyword>
<comment type="caution">
    <text evidence="3">The sequence shown here is derived from an EMBL/GenBank/DDBJ whole genome shotgun (WGS) entry which is preliminary data.</text>
</comment>
<evidence type="ECO:0000313" key="4">
    <source>
        <dbReference type="Proteomes" id="UP000821866"/>
    </source>
</evidence>
<keyword evidence="4" id="KW-1185">Reference proteome</keyword>
<dbReference type="EMBL" id="JABSTU010000009">
    <property type="protein sequence ID" value="KAH8022294.1"/>
    <property type="molecule type" value="Genomic_DNA"/>
</dbReference>
<reference evidence="3" key="2">
    <citation type="submission" date="2021-09" db="EMBL/GenBank/DDBJ databases">
        <authorList>
            <person name="Jia N."/>
            <person name="Wang J."/>
            <person name="Shi W."/>
            <person name="Du L."/>
            <person name="Sun Y."/>
            <person name="Zhan W."/>
            <person name="Jiang J."/>
            <person name="Wang Q."/>
            <person name="Zhang B."/>
            <person name="Ji P."/>
            <person name="Sakyi L.B."/>
            <person name="Cui X."/>
            <person name="Yuan T."/>
            <person name="Jiang B."/>
            <person name="Yang W."/>
            <person name="Lam T.T.-Y."/>
            <person name="Chang Q."/>
            <person name="Ding S."/>
            <person name="Wang X."/>
            <person name="Zhu J."/>
            <person name="Ruan X."/>
            <person name="Zhao L."/>
            <person name="Wei J."/>
            <person name="Que T."/>
            <person name="Du C."/>
            <person name="Cheng J."/>
            <person name="Dai P."/>
            <person name="Han X."/>
            <person name="Huang E."/>
            <person name="Gao Y."/>
            <person name="Liu J."/>
            <person name="Shao H."/>
            <person name="Ye R."/>
            <person name="Li L."/>
            <person name="Wei W."/>
            <person name="Wang X."/>
            <person name="Wang C."/>
            <person name="Huo Q."/>
            <person name="Li W."/>
            <person name="Guo W."/>
            <person name="Chen H."/>
            <person name="Chen S."/>
            <person name="Zhou L."/>
            <person name="Zhou L."/>
            <person name="Ni X."/>
            <person name="Tian J."/>
            <person name="Zhou Y."/>
            <person name="Sheng Y."/>
            <person name="Liu T."/>
            <person name="Pan Y."/>
            <person name="Xia L."/>
            <person name="Li J."/>
            <person name="Zhao F."/>
            <person name="Cao W."/>
        </authorList>
    </citation>
    <scope>NUCLEOTIDE SEQUENCE</scope>
    <source>
        <strain evidence="3">Rmic-2018</strain>
        <tissue evidence="3">Larvae</tissue>
    </source>
</reference>
<evidence type="ECO:0000313" key="3">
    <source>
        <dbReference type="EMBL" id="KAH8022294.1"/>
    </source>
</evidence>
<protein>
    <submittedName>
        <fullName evidence="3">Uncharacterized protein</fullName>
    </submittedName>
</protein>
<organism evidence="3 4">
    <name type="scientific">Rhipicephalus microplus</name>
    <name type="common">Cattle tick</name>
    <name type="synonym">Boophilus microplus</name>
    <dbReference type="NCBI Taxonomy" id="6941"/>
    <lineage>
        <taxon>Eukaryota</taxon>
        <taxon>Metazoa</taxon>
        <taxon>Ecdysozoa</taxon>
        <taxon>Arthropoda</taxon>
        <taxon>Chelicerata</taxon>
        <taxon>Arachnida</taxon>
        <taxon>Acari</taxon>
        <taxon>Parasitiformes</taxon>
        <taxon>Ixodida</taxon>
        <taxon>Ixodoidea</taxon>
        <taxon>Ixodidae</taxon>
        <taxon>Rhipicephalinae</taxon>
        <taxon>Rhipicephalus</taxon>
        <taxon>Boophilus</taxon>
    </lineage>
</organism>
<feature type="compositionally biased region" description="Basic and acidic residues" evidence="1">
    <location>
        <begin position="274"/>
        <end position="283"/>
    </location>
</feature>
<feature type="region of interest" description="Disordered" evidence="1">
    <location>
        <begin position="257"/>
        <end position="289"/>
    </location>
</feature>
<accession>A0A9J6DK52</accession>
<gene>
    <name evidence="3" type="ORF">HPB51_023199</name>
</gene>
<evidence type="ECO:0000256" key="2">
    <source>
        <dbReference type="SAM" id="Phobius"/>
    </source>
</evidence>
<feature type="compositionally biased region" description="Polar residues" evidence="1">
    <location>
        <begin position="68"/>
        <end position="81"/>
    </location>
</feature>
<feature type="compositionally biased region" description="Low complexity" evidence="1">
    <location>
        <begin position="151"/>
        <end position="163"/>
    </location>
</feature>
<feature type="compositionally biased region" description="Basic and acidic residues" evidence="1">
    <location>
        <begin position="257"/>
        <end position="266"/>
    </location>
</feature>
<name>A0A9J6DK52_RHIMP</name>
<reference evidence="3" key="1">
    <citation type="journal article" date="2020" name="Cell">
        <title>Large-Scale Comparative Analyses of Tick Genomes Elucidate Their Genetic Diversity and Vector Capacities.</title>
        <authorList>
            <consortium name="Tick Genome and Microbiome Consortium (TIGMIC)"/>
            <person name="Jia N."/>
            <person name="Wang J."/>
            <person name="Shi W."/>
            <person name="Du L."/>
            <person name="Sun Y."/>
            <person name="Zhan W."/>
            <person name="Jiang J.F."/>
            <person name="Wang Q."/>
            <person name="Zhang B."/>
            <person name="Ji P."/>
            <person name="Bell-Sakyi L."/>
            <person name="Cui X.M."/>
            <person name="Yuan T.T."/>
            <person name="Jiang B.G."/>
            <person name="Yang W.F."/>
            <person name="Lam T.T."/>
            <person name="Chang Q.C."/>
            <person name="Ding S.J."/>
            <person name="Wang X.J."/>
            <person name="Zhu J.G."/>
            <person name="Ruan X.D."/>
            <person name="Zhao L."/>
            <person name="Wei J.T."/>
            <person name="Ye R.Z."/>
            <person name="Que T.C."/>
            <person name="Du C.H."/>
            <person name="Zhou Y.H."/>
            <person name="Cheng J.X."/>
            <person name="Dai P.F."/>
            <person name="Guo W.B."/>
            <person name="Han X.H."/>
            <person name="Huang E.J."/>
            <person name="Li L.F."/>
            <person name="Wei W."/>
            <person name="Gao Y.C."/>
            <person name="Liu J.Z."/>
            <person name="Shao H.Z."/>
            <person name="Wang X."/>
            <person name="Wang C.C."/>
            <person name="Yang T.C."/>
            <person name="Huo Q.B."/>
            <person name="Li W."/>
            <person name="Chen H.Y."/>
            <person name="Chen S.E."/>
            <person name="Zhou L.G."/>
            <person name="Ni X.B."/>
            <person name="Tian J.H."/>
            <person name="Sheng Y."/>
            <person name="Liu T."/>
            <person name="Pan Y.S."/>
            <person name="Xia L.Y."/>
            <person name="Li J."/>
            <person name="Zhao F."/>
            <person name="Cao W.C."/>
        </authorList>
    </citation>
    <scope>NUCLEOTIDE SEQUENCE</scope>
    <source>
        <strain evidence="3">Rmic-2018</strain>
    </source>
</reference>
<sequence length="320" mass="33574">MARSTTSTNESSASTRSQSNGLLQKLSAYKGSSAVAVLVSLLAVCAILLVGVLLYVFYMLAEDRSVSASSTAVTPDAVSDTTPHDGTTHWTAHAISTPSALASTQPEGGSDTYPEGNASSAAVPTDESSLQPTATDDASSTDGNATQENLTTAEESTAPPTAADNDSTSIMPQPASDPTVFPEPGNESTATPADSAEVSVTAEDQTDLVTYTEMANESCDLITNFSIVDTPDVNAEFDAPSFGDISSLLSEWTQRSKTDASGHETEGTLLRNHLQTDRERADTDVEGPPLNAFDSEAIINTYAHRYSVYENNATPAIPYR</sequence>
<keyword evidence="2" id="KW-0472">Membrane</keyword>
<feature type="region of interest" description="Disordered" evidence="1">
    <location>
        <begin position="68"/>
        <end position="201"/>
    </location>
</feature>
<keyword evidence="2" id="KW-1133">Transmembrane helix</keyword>
<feature type="transmembrane region" description="Helical" evidence="2">
    <location>
        <begin position="34"/>
        <end position="60"/>
    </location>
</feature>